<dbReference type="OrthoDB" id="4273937at2"/>
<dbReference type="GO" id="GO:0030246">
    <property type="term" value="F:carbohydrate binding"/>
    <property type="evidence" value="ECO:0007669"/>
    <property type="project" value="UniProtKB-KW"/>
</dbReference>
<feature type="chain" id="PRO_5019839475" evidence="1">
    <location>
        <begin position="32"/>
        <end position="221"/>
    </location>
</feature>
<keyword evidence="1" id="KW-0732">Signal</keyword>
<dbReference type="AlphaFoldDB" id="A0A495JL80"/>
<proteinExistence type="predicted"/>
<dbReference type="Pfam" id="PF00652">
    <property type="entry name" value="Ricin_B_lectin"/>
    <property type="match status" value="1"/>
</dbReference>
<dbReference type="EMBL" id="RBKT01000001">
    <property type="protein sequence ID" value="RKR89810.1"/>
    <property type="molecule type" value="Genomic_DNA"/>
</dbReference>
<protein>
    <submittedName>
        <fullName evidence="3">Ricin-type beta-trefoil lectin protein</fullName>
    </submittedName>
</protein>
<dbReference type="InterPro" id="IPR000772">
    <property type="entry name" value="Ricin_B_lectin"/>
</dbReference>
<reference evidence="3 4" key="1">
    <citation type="submission" date="2018-10" db="EMBL/GenBank/DDBJ databases">
        <title>Sequencing the genomes of 1000 actinobacteria strains.</title>
        <authorList>
            <person name="Klenk H.-P."/>
        </authorList>
    </citation>
    <scope>NUCLEOTIDE SEQUENCE [LARGE SCALE GENOMIC DNA]</scope>
    <source>
        <strain evidence="3 4">DSM 45175</strain>
    </source>
</reference>
<evidence type="ECO:0000259" key="2">
    <source>
        <dbReference type="SMART" id="SM00458"/>
    </source>
</evidence>
<evidence type="ECO:0000313" key="3">
    <source>
        <dbReference type="EMBL" id="RKR89810.1"/>
    </source>
</evidence>
<organism evidence="3 4">
    <name type="scientific">Micromonospora pisi</name>
    <dbReference type="NCBI Taxonomy" id="589240"/>
    <lineage>
        <taxon>Bacteria</taxon>
        <taxon>Bacillati</taxon>
        <taxon>Actinomycetota</taxon>
        <taxon>Actinomycetes</taxon>
        <taxon>Micromonosporales</taxon>
        <taxon>Micromonosporaceae</taxon>
        <taxon>Micromonospora</taxon>
    </lineage>
</organism>
<sequence length="221" mass="23502">MSGSGRTRRAVALVATMVAVALGVGAQSATASPAPSSSGSGNAIDQGQLGFVPVPAADARKAGIAVADPEVFYLKDGRDFRCLDADRDTANGNGTKVQLWDCQYGAKLQMWRVKVHWTGAGQQYRVISNIETGRCLDGDTSYIGNGGKVQLWDCQPGADAQAWWTLPNTSNLYNHHSGKCLDADAATSGQNGTKIHVWNCEAGTPVGQTWFYSFANYQLPS</sequence>
<gene>
    <name evidence="3" type="ORF">BDK92_4168</name>
</gene>
<accession>A0A495JL80</accession>
<feature type="signal peptide" evidence="1">
    <location>
        <begin position="1"/>
        <end position="31"/>
    </location>
</feature>
<dbReference type="PROSITE" id="PS50231">
    <property type="entry name" value="RICIN_B_LECTIN"/>
    <property type="match status" value="1"/>
</dbReference>
<keyword evidence="3" id="KW-0430">Lectin</keyword>
<evidence type="ECO:0000256" key="1">
    <source>
        <dbReference type="SAM" id="SignalP"/>
    </source>
</evidence>
<dbReference type="CDD" id="cd00161">
    <property type="entry name" value="beta-trefoil_Ricin-like"/>
    <property type="match status" value="1"/>
</dbReference>
<name>A0A495JL80_9ACTN</name>
<dbReference type="SMART" id="SM00458">
    <property type="entry name" value="RICIN"/>
    <property type="match status" value="1"/>
</dbReference>
<feature type="domain" description="Ricin B lectin" evidence="2">
    <location>
        <begin position="69"/>
        <end position="212"/>
    </location>
</feature>
<keyword evidence="4" id="KW-1185">Reference proteome</keyword>
<dbReference type="SUPFAM" id="SSF50370">
    <property type="entry name" value="Ricin B-like lectins"/>
    <property type="match status" value="1"/>
</dbReference>
<dbReference type="InterPro" id="IPR035992">
    <property type="entry name" value="Ricin_B-like_lectins"/>
</dbReference>
<evidence type="ECO:0000313" key="4">
    <source>
        <dbReference type="Proteomes" id="UP000277671"/>
    </source>
</evidence>
<dbReference type="Proteomes" id="UP000277671">
    <property type="component" value="Unassembled WGS sequence"/>
</dbReference>
<dbReference type="Gene3D" id="2.80.10.50">
    <property type="match status" value="1"/>
</dbReference>
<comment type="caution">
    <text evidence="3">The sequence shown here is derived from an EMBL/GenBank/DDBJ whole genome shotgun (WGS) entry which is preliminary data.</text>
</comment>